<gene>
    <name evidence="1" type="ORF">F5148DRAFT_1274598</name>
</gene>
<protein>
    <submittedName>
        <fullName evidence="1">Uncharacterized protein</fullName>
    </submittedName>
</protein>
<sequence length="2968" mass="337544">MSSPDPDYSDSDTLRSVIEHVFMPPKLPQKDPGERIERETNVALCNNLTEAAQKFFDILPLSERPLWTHMIKMIELARRAATVRFEEVDLQQALSNMDLGDVFSLHVRAQNAALIVRRLATADFVQFEVFEVSPQNTAIMTTEGKLLCSYPGLAIQVPVDLSSFLVQMDAGSVVYEVRESVHPRYISEGYGQPSNVNRITKRIGDDVLFFNALKPWRRSPLWLTLRLFMLYFHAHLLRSCVDRDFPSELLYSMRLGPVVSHHETERLLSKRWTDFQTIGSIGPTFQVERLDFVADTHITLENSYDYLMKMVRPASHGFSHTRFNPSHELRVKDVDDFTLLAYGRLAKVIYKDQRIAIADFELLVQRDLVSWVAASISNGDALDVIASCIQQYYDGAKDLYGANSEDNSIMILTIMDLWVALDTLAIQQCPLLKQYSPEIPFDFLHCLLLHRSSTVKRALQIENHLRRRHNEASLASVFSNDFGTSCFAVKYYRTSEELKRLYHKIDAHAQQERAEKLAELAALNEESKSLRGEASKLPHEQSRNRWGYETHSTTCRRCQLERRANALKIHIHEWPLPTSMAHAQLAVFELSPPRAFSTWRDITYMILHDIPPSSIPDSSVGPKIILARFSGLRPWADTRHRVTIGSTTKSFSDQSHYKNVQIPADDSSVLVNNGLSFQLCDRINQSWVGPLSMSSVAELCTPPIPPSGPYNRLHHFVSGTQHTPNEIIAAQGDCPKEISLHEFLAFSSLRSCPRLQWLNIARELASPSLSLRCEEVHTLVTQAAWQLGPLSDGVREWHVDLSVFSFGKALLRELEALLEKIKANWLEEVTVRTIALIISRLLASTTDLDISVQACALLREARKVTYQWIREIIDSTECETSRHRLFMLAATCFSTFDVSPEHLHTNLSSDEDFSIAIHCAVVVYDNTPPSLSYESSFYLARILSRHRRLLHDLEPVFGQSLPAVRDEAKLLRSRGYDQALSQMWPGDHQCIPSSWYALPRPNSRWIFCVAKGGQKVHYNLLSGQLLIGGRRLGKLPQEIMEHSTYTSVLGSRILNVIPADKPGVEFMTRSTVSGYQDHPKILFSWIDGNLILQARKAGDSQIFQLIPRSTLFHDFPRYLVDNHVHWLDLSTGELEFRPVGSPWTPDPSNWRLYVDKPGIYSRTVLQKPGRDGCPIQLIDMRSDTFAMVSSLLSPLISPDDIIVTRTTQTLEVSLPRLHVAFFVNTNSELECRSIPGYVIDKNQSCGTMFGLTTKLILRPSFNGSEMSPQPRRVIIPQGEVLFRTNGDFTNVSINTDAQVHIPWHEYLIDTDLGCITSNTGLRSKLYQCYLHALTSHCLPDPLLCHTGTEEALHILRSAACRSFQRLGVYEAKLLELISNLTPDRVYYPRHRQSMATVKWNDLPALAQHHDFCQIVSSILDHARALEALYDQPAIFDTFDFNQSLLNRAASRNMSYYPSDLQVSERPSSLDDVEYRSRDVSDDLTSEDVVYKTSWMLWNAQPSLDRKLPMLWDVINSWGSLGPTVGRISRRYSRYWLEFDAARDWFMIYDLCRTAVFGNVRNSRIELSFSLSAAAYSKSKYSDIVPVLIIFALDERCRNLSPPPDPSFKLSDGLTHRIEHLEGLILKSALPIHQTPAHVTGKKAKRKKQARIAEYESVIRRQSSLVAESISDRWSDLRYVDFCGQWFDEPDCKQRVEEYIQSISRNLLLRDHVLQLQTILQQHWDVSIPAAVPYVFTPQFTTRNRKSPSHTIRDVLISRTKTKSLLNDRLQVLIEEFQKSPQPLLRLYGNELNNSHFALLRQNPSRLNARYPSFCSRNRDKAFCEISAALAPSQYLEKICGIAGLWPRITPRSILRQLARDCLSTLCDQWKLAITRYAIDLLKCRQSRRLLELSSRQRHDELLREIEESTPDWLLIQIEADFLARPVQVDVAHKMISPCSKRNTSLQLNMGEGKSSVIVPLIVSTLADGSNLVRVVTLKPLSNQMFQLLVSRLSGLANRPVFYCPFSRSLRMSSSLVRTISGLYKRCVAEGGVLVVQPEHILSQKLMHVDTLLTSQEDRDQRSEAHGLEALQQWVTKVSFTVRYQLIYTAGEQMPVDDHPNRWLTIQQVFSRLKMHATERRPSARGIVEIEGKPREFPRIRILDSAKFQELSSLIINDALEGRLTNLRLGVLPSQIRQAARRFIGKREVETTLLKGILLLRGLLTDSEGILGYVLRERRWRVDYGLDYRRTLLAVPYRAKDVPSLRADFAHPDVAITLTCLSYYYGGLTKDQVLSCFDLLAKLDNPETEYDHWVELEQTQDFPATLRQLSGVNTEDEAQVDLFLVPLFSKNKRVVDFYLSQVVFPRCAREFPNKLSTSAWDLAEEKENVTTGFSGTNDNRHLSPTGITQVDPDFVLCTNALVLQHLLRSENDCYQCTDGVCAEEGNGESQFAKGFLKLLVKQVPEIRVLLDVGAQILELGNEELAREWLSLRPDVAAAIFFNDSHHLTVVTQDGTIEPFISSPFNKQLDKCVTYLDDAHTRGTDLKLPLDMRAAVTLGPKVTKDRLVQGCMRMRQLGKGHSVMFFAPGEVDRRIRSLVPKGMSAGDRIRVPDILRWAMHESCEDIRHHLPYWVQQGVDHHGRFAAYKDRRSAGGLEALREAWLQPESRTLEEMYLIAPGTGMSSEICRVPSLQERMERLGFTKLVDVRIAEEQEREVDHEIEQERQVERPPKVKPAQHIVGPVIREFVKTGKLSRASGYILSPVSKYIRSLLSPVDMASALDSTSEWSPSPLTTTDFTITVLGSSGELLTDYLRPVNWILSSGSGKDSIVIVISPYEAHELLPIIRKSKKVRLHVYAPRVTFSMRSFSDLTFHSISDSPNPWSAPAHLRTELNLFAGQLYLDSKEEYERVCVLLALFMAHPGAEFTEVDGFVLPAYRTGENSPFKQSKISILKELISLRRKGMGYHRTHLGQILNANPLSKETLSVMSP</sequence>
<evidence type="ECO:0000313" key="1">
    <source>
        <dbReference type="EMBL" id="KAI9510762.1"/>
    </source>
</evidence>
<name>A0ACC0UI28_9AGAM</name>
<reference evidence="1" key="1">
    <citation type="submission" date="2021-03" db="EMBL/GenBank/DDBJ databases">
        <title>Evolutionary priming and transition to the ectomycorrhizal habit in an iconic lineage of mushroom-forming fungi: is preadaptation a requirement?</title>
        <authorList>
            <consortium name="DOE Joint Genome Institute"/>
            <person name="Looney B.P."/>
            <person name="Miyauchi S."/>
            <person name="Morin E."/>
            <person name="Drula E."/>
            <person name="Courty P.E."/>
            <person name="Chicoki N."/>
            <person name="Fauchery L."/>
            <person name="Kohler A."/>
            <person name="Kuo A."/>
            <person name="LaButti K."/>
            <person name="Pangilinan J."/>
            <person name="Lipzen A."/>
            <person name="Riley R."/>
            <person name="Andreopoulos W."/>
            <person name="He G."/>
            <person name="Johnson J."/>
            <person name="Barry K.W."/>
            <person name="Grigoriev I.V."/>
            <person name="Nagy L."/>
            <person name="Hibbett D."/>
            <person name="Henrissat B."/>
            <person name="Matheny P.B."/>
            <person name="Labbe J."/>
            <person name="Martin A.F."/>
        </authorList>
    </citation>
    <scope>NUCLEOTIDE SEQUENCE</scope>
    <source>
        <strain evidence="1">BPL698</strain>
    </source>
</reference>
<dbReference type="EMBL" id="JAGFNK010000034">
    <property type="protein sequence ID" value="KAI9510762.1"/>
    <property type="molecule type" value="Genomic_DNA"/>
</dbReference>
<comment type="caution">
    <text evidence="1">The sequence shown here is derived from an EMBL/GenBank/DDBJ whole genome shotgun (WGS) entry which is preliminary data.</text>
</comment>
<proteinExistence type="predicted"/>
<accession>A0ACC0UI28</accession>
<evidence type="ECO:0000313" key="2">
    <source>
        <dbReference type="Proteomes" id="UP001207468"/>
    </source>
</evidence>
<dbReference type="Proteomes" id="UP001207468">
    <property type="component" value="Unassembled WGS sequence"/>
</dbReference>
<keyword evidence="2" id="KW-1185">Reference proteome</keyword>
<organism evidence="1 2">
    <name type="scientific">Russula earlei</name>
    <dbReference type="NCBI Taxonomy" id="71964"/>
    <lineage>
        <taxon>Eukaryota</taxon>
        <taxon>Fungi</taxon>
        <taxon>Dikarya</taxon>
        <taxon>Basidiomycota</taxon>
        <taxon>Agaricomycotina</taxon>
        <taxon>Agaricomycetes</taxon>
        <taxon>Russulales</taxon>
        <taxon>Russulaceae</taxon>
        <taxon>Russula</taxon>
    </lineage>
</organism>